<gene>
    <name evidence="2" type="ORF">FCALED_LOCUS11713</name>
</gene>
<reference evidence="2" key="1">
    <citation type="submission" date="2021-06" db="EMBL/GenBank/DDBJ databases">
        <authorList>
            <person name="Kallberg Y."/>
            <person name="Tangrot J."/>
            <person name="Rosling A."/>
        </authorList>
    </citation>
    <scope>NUCLEOTIDE SEQUENCE</scope>
    <source>
        <strain evidence="2">UK204</strain>
    </source>
</reference>
<name>A0A9N9E6L2_9GLOM</name>
<protein>
    <submittedName>
        <fullName evidence="2">10549_t:CDS:1</fullName>
    </submittedName>
</protein>
<organism evidence="2 3">
    <name type="scientific">Funneliformis caledonium</name>
    <dbReference type="NCBI Taxonomy" id="1117310"/>
    <lineage>
        <taxon>Eukaryota</taxon>
        <taxon>Fungi</taxon>
        <taxon>Fungi incertae sedis</taxon>
        <taxon>Mucoromycota</taxon>
        <taxon>Glomeromycotina</taxon>
        <taxon>Glomeromycetes</taxon>
        <taxon>Glomerales</taxon>
        <taxon>Glomeraceae</taxon>
        <taxon>Funneliformis</taxon>
    </lineage>
</organism>
<feature type="region of interest" description="Disordered" evidence="1">
    <location>
        <begin position="1"/>
        <end position="24"/>
    </location>
</feature>
<feature type="compositionally biased region" description="Basic and acidic residues" evidence="1">
    <location>
        <begin position="1"/>
        <end position="13"/>
    </location>
</feature>
<dbReference type="EMBL" id="CAJVPQ010005136">
    <property type="protein sequence ID" value="CAG8664629.1"/>
    <property type="molecule type" value="Genomic_DNA"/>
</dbReference>
<comment type="caution">
    <text evidence="2">The sequence shown here is derived from an EMBL/GenBank/DDBJ whole genome shotgun (WGS) entry which is preliminary data.</text>
</comment>
<keyword evidence="3" id="KW-1185">Reference proteome</keyword>
<dbReference type="Proteomes" id="UP000789570">
    <property type="component" value="Unassembled WGS sequence"/>
</dbReference>
<proteinExistence type="predicted"/>
<evidence type="ECO:0000313" key="3">
    <source>
        <dbReference type="Proteomes" id="UP000789570"/>
    </source>
</evidence>
<accession>A0A9N9E6L2</accession>
<dbReference type="AlphaFoldDB" id="A0A9N9E6L2"/>
<evidence type="ECO:0000313" key="2">
    <source>
        <dbReference type="EMBL" id="CAG8664629.1"/>
    </source>
</evidence>
<sequence>MSQPIKEEEEHNRTGLCKSNTSSTPPLCAKLGIKSSSWSQFWPGSGDVGIDILGEACRVITSWKSLQSIVLYSRTRTSIWNTFLYNNHWFLYRPKDNSSELQISPTRESQTGA</sequence>
<evidence type="ECO:0000256" key="1">
    <source>
        <dbReference type="SAM" id="MobiDB-lite"/>
    </source>
</evidence>